<evidence type="ECO:0000256" key="1">
    <source>
        <dbReference type="SAM" id="MobiDB-lite"/>
    </source>
</evidence>
<sequence>MASAVLARSNGAIEWLVQLVLRHEFDRLLLDRAPYRGPAAALAERGRREDHYREAQQIQTIAEFKTRSRERLRHIRGVWWDLEDKGGDERQVKRFKAEDNELCRRQTAAIEDEKVIRKRAIEVDRKALRAQQTAAIALEGLFVEHQLLDRPARTLPRTGWDVPFEKAYDIEQFHILAAEEIMDQDSGSEPNAQTRDEDVAVPKEQEIVEPDPELVARRAVMKNIQLAKYALNRVREDFDNRRHLMSAEEAEVMAIRGGYVEDLDLEELYGDPDARQLDHERKMTRRLIDAEEALYEAKAQARDLGIDPMSEVRYEPYDVAAMSEIVGEEVDRAKEARRPSIYGWTTPPDEDDVIASKEAEERQIADLEPYRADDADLDKVDHPAGPRESASQVAEVGDQKRLIDRWLSYTEALRSAGHENAPSVPLPMGI</sequence>
<proteinExistence type="predicted"/>
<reference evidence="2" key="2">
    <citation type="journal article" date="2022" name="Microb. Genom.">
        <title>A chromosome-scale genome assembly of the tomato pathogen Cladosporium fulvum reveals a compartmentalized genome architecture and the presence of a dispensable chromosome.</title>
        <authorList>
            <person name="Zaccaron A.Z."/>
            <person name="Chen L.H."/>
            <person name="Samaras A."/>
            <person name="Stergiopoulos I."/>
        </authorList>
    </citation>
    <scope>NUCLEOTIDE SEQUENCE</scope>
    <source>
        <strain evidence="2">Race5_Kim</strain>
    </source>
</reference>
<dbReference type="Proteomes" id="UP000756132">
    <property type="component" value="Chromosome 2"/>
</dbReference>
<organism evidence="2 3">
    <name type="scientific">Passalora fulva</name>
    <name type="common">Tomato leaf mold</name>
    <name type="synonym">Cladosporium fulvum</name>
    <dbReference type="NCBI Taxonomy" id="5499"/>
    <lineage>
        <taxon>Eukaryota</taxon>
        <taxon>Fungi</taxon>
        <taxon>Dikarya</taxon>
        <taxon>Ascomycota</taxon>
        <taxon>Pezizomycotina</taxon>
        <taxon>Dothideomycetes</taxon>
        <taxon>Dothideomycetidae</taxon>
        <taxon>Mycosphaerellales</taxon>
        <taxon>Mycosphaerellaceae</taxon>
        <taxon>Fulvia</taxon>
    </lineage>
</organism>
<dbReference type="KEGG" id="ffu:CLAFUR5_03783"/>
<keyword evidence="3" id="KW-1185">Reference proteome</keyword>
<evidence type="ECO:0000313" key="3">
    <source>
        <dbReference type="Proteomes" id="UP000756132"/>
    </source>
</evidence>
<accession>A0A9Q8L9K6</accession>
<dbReference type="GeneID" id="71983661"/>
<gene>
    <name evidence="2" type="ORF">CLAFUR5_03783</name>
</gene>
<dbReference type="EMBL" id="CP090164">
    <property type="protein sequence ID" value="UJO13383.1"/>
    <property type="molecule type" value="Genomic_DNA"/>
</dbReference>
<name>A0A9Q8L9K6_PASFU</name>
<protein>
    <submittedName>
        <fullName evidence="2">Uncharacterized protein</fullName>
    </submittedName>
</protein>
<dbReference type="AlphaFoldDB" id="A0A9Q8L9K6"/>
<dbReference type="RefSeq" id="XP_047757749.1">
    <property type="nucleotide sequence ID" value="XM_047902931.1"/>
</dbReference>
<feature type="region of interest" description="Disordered" evidence="1">
    <location>
        <begin position="365"/>
        <end position="396"/>
    </location>
</feature>
<reference evidence="2" key="1">
    <citation type="submission" date="2021-12" db="EMBL/GenBank/DDBJ databases">
        <authorList>
            <person name="Zaccaron A."/>
            <person name="Stergiopoulos I."/>
        </authorList>
    </citation>
    <scope>NUCLEOTIDE SEQUENCE</scope>
    <source>
        <strain evidence="2">Race5_Kim</strain>
    </source>
</reference>
<evidence type="ECO:0000313" key="2">
    <source>
        <dbReference type="EMBL" id="UJO13383.1"/>
    </source>
</evidence>
<feature type="compositionally biased region" description="Basic and acidic residues" evidence="1">
    <location>
        <begin position="365"/>
        <end position="385"/>
    </location>
</feature>